<evidence type="ECO:0000256" key="1">
    <source>
        <dbReference type="ARBA" id="ARBA00001913"/>
    </source>
</evidence>
<dbReference type="PANTHER" id="PTHR45953">
    <property type="entry name" value="IDURONATE 2-SULFATASE"/>
    <property type="match status" value="1"/>
</dbReference>
<dbReference type="GO" id="GO:0005737">
    <property type="term" value="C:cytoplasm"/>
    <property type="evidence" value="ECO:0007669"/>
    <property type="project" value="TreeGrafter"/>
</dbReference>
<feature type="domain" description="Sulfatase N-terminal" evidence="8">
    <location>
        <begin position="24"/>
        <end position="421"/>
    </location>
</feature>
<feature type="chain" id="PRO_5042966007" description="Sulfatase N-terminal domain-containing protein" evidence="7">
    <location>
        <begin position="19"/>
        <end position="573"/>
    </location>
</feature>
<evidence type="ECO:0000256" key="6">
    <source>
        <dbReference type="ARBA" id="ARBA00022837"/>
    </source>
</evidence>
<dbReference type="InterPro" id="IPR035874">
    <property type="entry name" value="IDS"/>
</dbReference>
<keyword evidence="6" id="KW-0106">Calcium</keyword>
<feature type="signal peptide" evidence="7">
    <location>
        <begin position="1"/>
        <end position="18"/>
    </location>
</feature>
<dbReference type="InterPro" id="IPR000917">
    <property type="entry name" value="Sulfatase_N"/>
</dbReference>
<dbReference type="Pfam" id="PF00884">
    <property type="entry name" value="Sulfatase"/>
    <property type="match status" value="1"/>
</dbReference>
<keyword evidence="10" id="KW-1185">Reference proteome</keyword>
<keyword evidence="4 7" id="KW-0732">Signal</keyword>
<evidence type="ECO:0000256" key="4">
    <source>
        <dbReference type="ARBA" id="ARBA00022729"/>
    </source>
</evidence>
<evidence type="ECO:0000256" key="5">
    <source>
        <dbReference type="ARBA" id="ARBA00022801"/>
    </source>
</evidence>
<comment type="cofactor">
    <cofactor evidence="1">
        <name>Ca(2+)</name>
        <dbReference type="ChEBI" id="CHEBI:29108"/>
    </cofactor>
</comment>
<dbReference type="InterPro" id="IPR017850">
    <property type="entry name" value="Alkaline_phosphatase_core_sf"/>
</dbReference>
<proteinExistence type="inferred from homology"/>
<dbReference type="PANTHER" id="PTHR45953:SF1">
    <property type="entry name" value="IDURONATE 2-SULFATASE"/>
    <property type="match status" value="1"/>
</dbReference>
<comment type="similarity">
    <text evidence="2">Belongs to the sulfatase family.</text>
</comment>
<dbReference type="SUPFAM" id="SSF53649">
    <property type="entry name" value="Alkaline phosphatase-like"/>
    <property type="match status" value="1"/>
</dbReference>
<evidence type="ECO:0000313" key="9">
    <source>
        <dbReference type="EMBL" id="KAK7114972.1"/>
    </source>
</evidence>
<protein>
    <recommendedName>
        <fullName evidence="8">Sulfatase N-terminal domain-containing protein</fullName>
    </recommendedName>
</protein>
<evidence type="ECO:0000259" key="8">
    <source>
        <dbReference type="Pfam" id="PF00884"/>
    </source>
</evidence>
<evidence type="ECO:0000256" key="7">
    <source>
        <dbReference type="SAM" id="SignalP"/>
    </source>
</evidence>
<evidence type="ECO:0000313" key="10">
    <source>
        <dbReference type="Proteomes" id="UP001374579"/>
    </source>
</evidence>
<evidence type="ECO:0000256" key="3">
    <source>
        <dbReference type="ARBA" id="ARBA00022723"/>
    </source>
</evidence>
<dbReference type="Gene3D" id="3.40.720.10">
    <property type="entry name" value="Alkaline Phosphatase, subunit A"/>
    <property type="match status" value="2"/>
</dbReference>
<dbReference type="InterPro" id="IPR024607">
    <property type="entry name" value="Sulfatase_CS"/>
</dbReference>
<gene>
    <name evidence="9" type="ORF">V1264_000929</name>
</gene>
<reference evidence="9 10" key="1">
    <citation type="submission" date="2024-02" db="EMBL/GenBank/DDBJ databases">
        <title>Chromosome-scale genome assembly of the rough periwinkle Littorina saxatilis.</title>
        <authorList>
            <person name="De Jode A."/>
            <person name="Faria R."/>
            <person name="Formenti G."/>
            <person name="Sims Y."/>
            <person name="Smith T.P."/>
            <person name="Tracey A."/>
            <person name="Wood J.M.D."/>
            <person name="Zagrodzka Z.B."/>
            <person name="Johannesson K."/>
            <person name="Butlin R.K."/>
            <person name="Leder E.H."/>
        </authorList>
    </citation>
    <scope>NUCLEOTIDE SEQUENCE [LARGE SCALE GENOMIC DNA]</scope>
    <source>
        <strain evidence="9">Snail1</strain>
        <tissue evidence="9">Muscle</tissue>
    </source>
</reference>
<evidence type="ECO:0000256" key="2">
    <source>
        <dbReference type="ARBA" id="ARBA00008779"/>
    </source>
</evidence>
<dbReference type="GO" id="GO:0046872">
    <property type="term" value="F:metal ion binding"/>
    <property type="evidence" value="ECO:0007669"/>
    <property type="project" value="UniProtKB-KW"/>
</dbReference>
<comment type="caution">
    <text evidence="9">The sequence shown here is derived from an EMBL/GenBank/DDBJ whole genome shotgun (WGS) entry which is preliminary data.</text>
</comment>
<keyword evidence="5" id="KW-0378">Hydrolase</keyword>
<keyword evidence="3" id="KW-0479">Metal-binding</keyword>
<dbReference type="PROSITE" id="PS00149">
    <property type="entry name" value="SULFATASE_2"/>
    <property type="match status" value="1"/>
</dbReference>
<accession>A0AAN9C0D0</accession>
<organism evidence="9 10">
    <name type="scientific">Littorina saxatilis</name>
    <dbReference type="NCBI Taxonomy" id="31220"/>
    <lineage>
        <taxon>Eukaryota</taxon>
        <taxon>Metazoa</taxon>
        <taxon>Spiralia</taxon>
        <taxon>Lophotrochozoa</taxon>
        <taxon>Mollusca</taxon>
        <taxon>Gastropoda</taxon>
        <taxon>Caenogastropoda</taxon>
        <taxon>Littorinimorpha</taxon>
        <taxon>Littorinoidea</taxon>
        <taxon>Littorinidae</taxon>
        <taxon>Littorina</taxon>
    </lineage>
</organism>
<dbReference type="GO" id="GO:0004423">
    <property type="term" value="F:iduronate-2-sulfatase activity"/>
    <property type="evidence" value="ECO:0007669"/>
    <property type="project" value="InterPro"/>
</dbReference>
<dbReference type="EMBL" id="JBAMIC010000001">
    <property type="protein sequence ID" value="KAK7114972.1"/>
    <property type="molecule type" value="Genomic_DNA"/>
</dbReference>
<dbReference type="Proteomes" id="UP001374579">
    <property type="component" value="Unassembled WGS sequence"/>
</dbReference>
<dbReference type="CDD" id="cd16030">
    <property type="entry name" value="iduronate-2-sulfatase"/>
    <property type="match status" value="1"/>
</dbReference>
<dbReference type="AlphaFoldDB" id="A0AAN9C0D0"/>
<sequence length="573" mass="64482">MQGIIYVLALFVAGASIASDAARPNVLFLVVDDLRPKLNCYGETNMVTPNLDNLAINSVLFERAYVQQAVCSPSRTSFLTGRRPDTTRIFDLKTYFRRLAGNFTTLPQHFKNNGYITWSIGKIFHPGKAASGKDDNAYSWTYPAYHAPTESNRLEHVCRGSDGQLASNARCPVNLDDVKGQSLPDIQNTDMAITFLQNRSLDQQPFFLGLGYHKPHLPFKFPEEFLKLYPMSNIHMAPNPYYPPWLPPVAYAPWDELRGYHDIRLLNLSFPFQSIPNDYQLLLRQAYSSAASYTDHNVGRVLQALDQYGLANNTIITFHGDHGWQLGEHDIWTKMTNFDIATRIPMLVHVPGVTSKPSTPRGQTFPFYDALTSTKTANGVQSPCVTPMCSDEQGPSASYRTTDALVEAVDLYATLCELTGIEIPSTCPPDNLNIPLCTEGFSLVPVIRHVTKDKDDVISGKDFAWKTAAFSQYPRPSDVIQKDSDGPELKNIRIMGYTMKTATHRYTEWVAYDPVTFTHNMSHVYARELYDHTNDLEENLNIVDQVAFKGLVEELAQQLRGGWRKALPEGYWG</sequence>
<name>A0AAN9C0D0_9CAEN</name>
<dbReference type="PROSITE" id="PS00523">
    <property type="entry name" value="SULFATASE_1"/>
    <property type="match status" value="1"/>
</dbReference>